<dbReference type="AlphaFoldDB" id="A0A4U9DHF1"/>
<dbReference type="Proteomes" id="UP000339249">
    <property type="component" value="Unassembled WGS sequence"/>
</dbReference>
<organism evidence="1 2">
    <name type="scientific">Raoultella terrigena</name>
    <name type="common">Klebsiella terrigena</name>
    <dbReference type="NCBI Taxonomy" id="577"/>
    <lineage>
        <taxon>Bacteria</taxon>
        <taxon>Pseudomonadati</taxon>
        <taxon>Pseudomonadota</taxon>
        <taxon>Gammaproteobacteria</taxon>
        <taxon>Enterobacterales</taxon>
        <taxon>Enterobacteriaceae</taxon>
        <taxon>Klebsiella/Raoultella group</taxon>
        <taxon>Raoultella</taxon>
    </lineage>
</organism>
<reference evidence="1 2" key="1">
    <citation type="submission" date="2019-04" db="EMBL/GenBank/DDBJ databases">
        <authorList>
            <consortium name="Pathogen Informatics"/>
        </authorList>
    </citation>
    <scope>NUCLEOTIDE SEQUENCE [LARGE SCALE GENOMIC DNA]</scope>
    <source>
        <strain evidence="1 2">NCTC9185</strain>
    </source>
</reference>
<dbReference type="EMBL" id="CABDVU010000001">
    <property type="protein sequence ID" value="VTN15575.1"/>
    <property type="molecule type" value="Genomic_DNA"/>
</dbReference>
<evidence type="ECO:0000313" key="1">
    <source>
        <dbReference type="EMBL" id="VTN15575.1"/>
    </source>
</evidence>
<proteinExistence type="predicted"/>
<protein>
    <submittedName>
        <fullName evidence="1">Uncharacterized protein</fullName>
    </submittedName>
</protein>
<evidence type="ECO:0000313" key="2">
    <source>
        <dbReference type="Proteomes" id="UP000339249"/>
    </source>
</evidence>
<name>A0A4U9DHF1_RAOTE</name>
<gene>
    <name evidence="1" type="ORF">NCTC9185_07663</name>
</gene>
<sequence>MSPMPSRFMHFTPLGQIEMAAPTGLISCTASNTSQLISGCFKRDRRAQAADTGTHH</sequence>
<accession>A0A4U9DHF1</accession>